<dbReference type="PROSITE" id="PS51379">
    <property type="entry name" value="4FE4S_FER_2"/>
    <property type="match status" value="1"/>
</dbReference>
<keyword evidence="6 8" id="KW-0411">Iron-sulfur</keyword>
<keyword evidence="2 8" id="KW-0813">Transport</keyword>
<feature type="domain" description="4Fe-4S ferredoxin-type" evidence="9">
    <location>
        <begin position="1"/>
        <end position="29"/>
    </location>
</feature>
<accession>A0A5Q5BEZ6</accession>
<proteinExistence type="predicted"/>
<evidence type="ECO:0000256" key="3">
    <source>
        <dbReference type="ARBA" id="ARBA00022723"/>
    </source>
</evidence>
<evidence type="ECO:0000256" key="4">
    <source>
        <dbReference type="ARBA" id="ARBA00022982"/>
    </source>
</evidence>
<dbReference type="PRINTS" id="PR00352">
    <property type="entry name" value="3FE4SFRDOXIN"/>
</dbReference>
<dbReference type="SUPFAM" id="SSF54862">
    <property type="entry name" value="4Fe-4S ferredoxins"/>
    <property type="match status" value="1"/>
</dbReference>
<dbReference type="EMBL" id="CP000384">
    <property type="protein sequence ID" value="ABG06739.1"/>
    <property type="molecule type" value="Genomic_DNA"/>
</dbReference>
<dbReference type="InterPro" id="IPR001080">
    <property type="entry name" value="3Fe4S_ferredoxin"/>
</dbReference>
<comment type="cofactor">
    <cofactor evidence="1">
        <name>[3Fe-4S] cluster</name>
        <dbReference type="ChEBI" id="CHEBI:21137"/>
    </cofactor>
</comment>
<dbReference type="KEGG" id="mmc:Mmcs_0618"/>
<dbReference type="GO" id="GO:0051538">
    <property type="term" value="F:3 iron, 4 sulfur cluster binding"/>
    <property type="evidence" value="ECO:0007669"/>
    <property type="project" value="UniProtKB-KW"/>
</dbReference>
<evidence type="ECO:0000256" key="8">
    <source>
        <dbReference type="RuleBase" id="RU368020"/>
    </source>
</evidence>
<dbReference type="AlphaFoldDB" id="A0A5Q5BEZ6"/>
<dbReference type="InterPro" id="IPR051269">
    <property type="entry name" value="Fe-S_cluster_ET"/>
</dbReference>
<evidence type="ECO:0000256" key="1">
    <source>
        <dbReference type="ARBA" id="ARBA00001927"/>
    </source>
</evidence>
<dbReference type="Pfam" id="PF13459">
    <property type="entry name" value="Fer4_15"/>
    <property type="match status" value="1"/>
</dbReference>
<dbReference type="Gene3D" id="3.30.70.20">
    <property type="match status" value="1"/>
</dbReference>
<organism evidence="10">
    <name type="scientific">Mycobacterium sp. (strain MCS)</name>
    <dbReference type="NCBI Taxonomy" id="164756"/>
    <lineage>
        <taxon>Bacteria</taxon>
        <taxon>Bacillati</taxon>
        <taxon>Actinomycetota</taxon>
        <taxon>Actinomycetes</taxon>
        <taxon>Mycobacteriales</taxon>
        <taxon>Mycobacteriaceae</taxon>
        <taxon>Mycobacterium</taxon>
    </lineage>
</organism>
<gene>
    <name evidence="10" type="ordered locus">Mmcs_0618</name>
</gene>
<evidence type="ECO:0000259" key="9">
    <source>
        <dbReference type="PROSITE" id="PS51379"/>
    </source>
</evidence>
<protein>
    <recommendedName>
        <fullName evidence="8">Ferredoxin</fullName>
    </recommendedName>
</protein>
<dbReference type="PANTHER" id="PTHR36923:SF3">
    <property type="entry name" value="FERREDOXIN"/>
    <property type="match status" value="1"/>
</dbReference>
<evidence type="ECO:0000256" key="6">
    <source>
        <dbReference type="ARBA" id="ARBA00023014"/>
    </source>
</evidence>
<reference evidence="10" key="1">
    <citation type="submission" date="2006-06" db="EMBL/GenBank/DDBJ databases">
        <title>Complete sequence of chromosome of Mycobacterium sp. MCS.</title>
        <authorList>
            <consortium name="US DOE Joint Genome Institute"/>
            <person name="Copeland A."/>
            <person name="Lucas S."/>
            <person name="Lapidus A."/>
            <person name="Barry K."/>
            <person name="Detter J.C."/>
            <person name="Glavina del Rio T."/>
            <person name="Hammon N."/>
            <person name="Israni S."/>
            <person name="Dalin E."/>
            <person name="Tice H."/>
            <person name="Pitluck S."/>
            <person name="Martinez M."/>
            <person name="Schmutz J."/>
            <person name="Larimer F."/>
            <person name="Land M."/>
            <person name="Hauser L."/>
            <person name="Kyrpides N."/>
            <person name="Kim E."/>
            <person name="Miller C.D."/>
            <person name="Hughes J.E."/>
            <person name="Anderson A.J."/>
            <person name="Sims R.C."/>
            <person name="Richardson P."/>
        </authorList>
    </citation>
    <scope>NUCLEOTIDE SEQUENCE [LARGE SCALE GENOMIC DNA]</scope>
    <source>
        <strain evidence="10">MCS</strain>
    </source>
</reference>
<dbReference type="GO" id="GO:0009055">
    <property type="term" value="F:electron transfer activity"/>
    <property type="evidence" value="ECO:0007669"/>
    <property type="project" value="UniProtKB-UniRule"/>
</dbReference>
<keyword evidence="4 8" id="KW-0249">Electron transport</keyword>
<keyword evidence="5 8" id="KW-0408">Iron</keyword>
<comment type="function">
    <text evidence="8">Ferredoxins are iron-sulfur proteins that transfer electrons in a wide variety of metabolic reactions.</text>
</comment>
<dbReference type="PANTHER" id="PTHR36923">
    <property type="entry name" value="FERREDOXIN"/>
    <property type="match status" value="1"/>
</dbReference>
<evidence type="ECO:0000313" key="10">
    <source>
        <dbReference type="EMBL" id="ABG06739.1"/>
    </source>
</evidence>
<keyword evidence="7" id="KW-0003">3Fe-4S</keyword>
<evidence type="ECO:0000256" key="7">
    <source>
        <dbReference type="ARBA" id="ARBA00023291"/>
    </source>
</evidence>
<keyword evidence="3 8" id="KW-0479">Metal-binding</keyword>
<evidence type="ECO:0000256" key="5">
    <source>
        <dbReference type="ARBA" id="ARBA00023004"/>
    </source>
</evidence>
<dbReference type="GO" id="GO:0005506">
    <property type="term" value="F:iron ion binding"/>
    <property type="evidence" value="ECO:0007669"/>
    <property type="project" value="UniProtKB-UniRule"/>
</dbReference>
<name>A0A5Q5BEZ6_MYCSS</name>
<evidence type="ECO:0000256" key="2">
    <source>
        <dbReference type="ARBA" id="ARBA00022448"/>
    </source>
</evidence>
<sequence>MRVTVDDDLCRGHGVCAAVCPSVFVITDGGYAEATADGIPPDLEASVREAVDGCPEHAIHIKEENHVN</sequence>
<dbReference type="InterPro" id="IPR017896">
    <property type="entry name" value="4Fe4S_Fe-S-bd"/>
</dbReference>